<dbReference type="EMBL" id="JAGKQM010001876">
    <property type="protein sequence ID" value="KAH0850955.1"/>
    <property type="molecule type" value="Genomic_DNA"/>
</dbReference>
<sequence length="183" mass="21315">MISCGINLLMRIVLESPCPPSYYRISNKPYGFDSSVVSEMNSLLKNLNIFSKNGRGFVMRVSEYAESESEEEEEEEPCQICTSCNDDDDLYPMINVYHKTLIEEDVTNQVSVVEAEILHESAMLRYAIGRVEKYRDTREHVERRLDCQYRQEVAHALDIYLTSVQQRVHARAETIIMQERYQS</sequence>
<organism evidence="1 2">
    <name type="scientific">Brassica napus</name>
    <name type="common">Rape</name>
    <dbReference type="NCBI Taxonomy" id="3708"/>
    <lineage>
        <taxon>Eukaryota</taxon>
        <taxon>Viridiplantae</taxon>
        <taxon>Streptophyta</taxon>
        <taxon>Embryophyta</taxon>
        <taxon>Tracheophyta</taxon>
        <taxon>Spermatophyta</taxon>
        <taxon>Magnoliopsida</taxon>
        <taxon>eudicotyledons</taxon>
        <taxon>Gunneridae</taxon>
        <taxon>Pentapetalae</taxon>
        <taxon>rosids</taxon>
        <taxon>malvids</taxon>
        <taxon>Brassicales</taxon>
        <taxon>Brassicaceae</taxon>
        <taxon>Brassiceae</taxon>
        <taxon>Brassica</taxon>
    </lineage>
</organism>
<evidence type="ECO:0000313" key="2">
    <source>
        <dbReference type="Proteomes" id="UP000824890"/>
    </source>
</evidence>
<gene>
    <name evidence="1" type="ORF">HID58_090301</name>
</gene>
<comment type="caution">
    <text evidence="1">The sequence shown here is derived from an EMBL/GenBank/DDBJ whole genome shotgun (WGS) entry which is preliminary data.</text>
</comment>
<keyword evidence="2" id="KW-1185">Reference proteome</keyword>
<accession>A0ABQ7X4U7</accession>
<proteinExistence type="predicted"/>
<reference evidence="1 2" key="1">
    <citation type="submission" date="2021-05" db="EMBL/GenBank/DDBJ databases">
        <title>Genome Assembly of Synthetic Allotetraploid Brassica napus Reveals Homoeologous Exchanges between Subgenomes.</title>
        <authorList>
            <person name="Davis J.T."/>
        </authorList>
    </citation>
    <scope>NUCLEOTIDE SEQUENCE [LARGE SCALE GENOMIC DNA]</scope>
    <source>
        <strain evidence="2">cv. Da-Ae</strain>
        <tissue evidence="1">Seedling</tissue>
    </source>
</reference>
<evidence type="ECO:0008006" key="3">
    <source>
        <dbReference type="Google" id="ProtNLM"/>
    </source>
</evidence>
<name>A0ABQ7X4U7_BRANA</name>
<evidence type="ECO:0000313" key="1">
    <source>
        <dbReference type="EMBL" id="KAH0850955.1"/>
    </source>
</evidence>
<dbReference type="Proteomes" id="UP000824890">
    <property type="component" value="Unassembled WGS sequence"/>
</dbReference>
<protein>
    <recommendedName>
        <fullName evidence="3">GTD-binding domain-containing protein</fullName>
    </recommendedName>
</protein>